<evidence type="ECO:0000313" key="2">
    <source>
        <dbReference type="EMBL" id="BBZ40146.1"/>
    </source>
</evidence>
<name>A0A7I7YEJ0_9MYCO</name>
<gene>
    <name evidence="2" type="ORF">MCNS_32090</name>
</gene>
<keyword evidence="3" id="KW-1185">Reference proteome</keyword>
<evidence type="ECO:0000256" key="1">
    <source>
        <dbReference type="SAM" id="Phobius"/>
    </source>
</evidence>
<reference evidence="2 3" key="1">
    <citation type="journal article" date="2019" name="Emerg. Microbes Infect.">
        <title>Comprehensive subspecies identification of 175 nontuberculous mycobacteria species based on 7547 genomic profiles.</title>
        <authorList>
            <person name="Matsumoto Y."/>
            <person name="Kinjo T."/>
            <person name="Motooka D."/>
            <person name="Nabeya D."/>
            <person name="Jung N."/>
            <person name="Uechi K."/>
            <person name="Horii T."/>
            <person name="Iida T."/>
            <person name="Fujita J."/>
            <person name="Nakamura S."/>
        </authorList>
    </citation>
    <scope>NUCLEOTIDE SEQUENCE [LARGE SCALE GENOMIC DNA]</scope>
    <source>
        <strain evidence="2 3">JCM 14738</strain>
    </source>
</reference>
<keyword evidence="1" id="KW-0812">Transmembrane</keyword>
<dbReference type="EMBL" id="AP022613">
    <property type="protein sequence ID" value="BBZ40146.1"/>
    <property type="molecule type" value="Genomic_DNA"/>
</dbReference>
<dbReference type="AlphaFoldDB" id="A0A7I7YEJ0"/>
<organism evidence="2 3">
    <name type="scientific">Mycobacterium conspicuum</name>
    <dbReference type="NCBI Taxonomy" id="44010"/>
    <lineage>
        <taxon>Bacteria</taxon>
        <taxon>Bacillati</taxon>
        <taxon>Actinomycetota</taxon>
        <taxon>Actinomycetes</taxon>
        <taxon>Mycobacteriales</taxon>
        <taxon>Mycobacteriaceae</taxon>
        <taxon>Mycobacterium</taxon>
    </lineage>
</organism>
<protein>
    <submittedName>
        <fullName evidence="2">Uncharacterized protein</fullName>
    </submittedName>
</protein>
<keyword evidence="1" id="KW-1133">Transmembrane helix</keyword>
<proteinExistence type="predicted"/>
<sequence length="82" mass="8424">MVVGRDPSVPHLSYVRPRRLVAVFGSCGAPRRLTFGYLALAAGLISGAMLFGATFAAGLEAVLVGGESPAGHLLRVLRCGTA</sequence>
<dbReference type="Proteomes" id="UP000467385">
    <property type="component" value="Chromosome"/>
</dbReference>
<accession>A0A7I7YEJ0</accession>
<keyword evidence="1" id="KW-0472">Membrane</keyword>
<evidence type="ECO:0000313" key="3">
    <source>
        <dbReference type="Proteomes" id="UP000467385"/>
    </source>
</evidence>
<feature type="transmembrane region" description="Helical" evidence="1">
    <location>
        <begin position="35"/>
        <end position="59"/>
    </location>
</feature>